<dbReference type="AlphaFoldDB" id="A0A1G8I7I5"/>
<evidence type="ECO:0000313" key="2">
    <source>
        <dbReference type="Proteomes" id="UP000199093"/>
    </source>
</evidence>
<evidence type="ECO:0000313" key="1">
    <source>
        <dbReference type="EMBL" id="SDI14731.1"/>
    </source>
</evidence>
<dbReference type="STRING" id="555512.SAMN04487993_1001263"/>
<gene>
    <name evidence="1" type="ORF">SAMN04487993_1001263</name>
</gene>
<proteinExistence type="predicted"/>
<dbReference type="Gene3D" id="1.10.10.1320">
    <property type="entry name" value="Anti-sigma factor, zinc-finger domain"/>
    <property type="match status" value="1"/>
</dbReference>
<organism evidence="1 2">
    <name type="scientific">Salipiger marinus</name>
    <dbReference type="NCBI Taxonomy" id="555512"/>
    <lineage>
        <taxon>Bacteria</taxon>
        <taxon>Pseudomonadati</taxon>
        <taxon>Pseudomonadota</taxon>
        <taxon>Alphaproteobacteria</taxon>
        <taxon>Rhodobacterales</taxon>
        <taxon>Roseobacteraceae</taxon>
        <taxon>Salipiger</taxon>
    </lineage>
</organism>
<dbReference type="EMBL" id="FNEJ01000001">
    <property type="protein sequence ID" value="SDI14731.1"/>
    <property type="molecule type" value="Genomic_DNA"/>
</dbReference>
<protein>
    <recommendedName>
        <fullName evidence="3">Transmembrane transcriptional regulator (Anti-sigma factor RsiW)</fullName>
    </recommendedName>
</protein>
<accession>A0A1G8I7I5</accession>
<dbReference type="OrthoDB" id="7743910at2"/>
<sequence length="256" mass="26384">MQEHNYPDETLMAYADGELDDATAAELDQALARDPELLRRLALFTGTRDVLAEAAAARPLDPVPDALMARVRATLEAGAAAPETVPEQAPEEKVVPFRGRDTSAPRWQPMALAASLALAVGLGAGFGAARLAAPDAAAPLGFAALAVPGVTEALSSLPSGEGRALDQGEIAVLASFRDAQDRLCREFEVEGSLGSVVSVACFEAGGWRTTLALAAAPEEGGYAPASSMETLESYLSAVGAGPVLTPEEEAQALQSL</sequence>
<dbReference type="RefSeq" id="WP_089842549.1">
    <property type="nucleotide sequence ID" value="NZ_FNEJ01000001.1"/>
</dbReference>
<keyword evidence="2" id="KW-1185">Reference proteome</keyword>
<dbReference type="InterPro" id="IPR041916">
    <property type="entry name" value="Anti_sigma_zinc_sf"/>
</dbReference>
<name>A0A1G8I7I5_9RHOB</name>
<dbReference type="Proteomes" id="UP000199093">
    <property type="component" value="Unassembled WGS sequence"/>
</dbReference>
<evidence type="ECO:0008006" key="3">
    <source>
        <dbReference type="Google" id="ProtNLM"/>
    </source>
</evidence>
<reference evidence="1 2" key="1">
    <citation type="submission" date="2016-10" db="EMBL/GenBank/DDBJ databases">
        <authorList>
            <person name="de Groot N.N."/>
        </authorList>
    </citation>
    <scope>NUCLEOTIDE SEQUENCE [LARGE SCALE GENOMIC DNA]</scope>
    <source>
        <strain evidence="1 2">DSM 26424</strain>
    </source>
</reference>